<dbReference type="Pfam" id="PF10728">
    <property type="entry name" value="DUF2520"/>
    <property type="match status" value="1"/>
</dbReference>
<dbReference type="InterPro" id="IPR019665">
    <property type="entry name" value="OxRdtase/DH_put_Rossmann_dom"/>
</dbReference>
<evidence type="ECO:0000313" key="4">
    <source>
        <dbReference type="EMBL" id="SCL14668.1"/>
    </source>
</evidence>
<dbReference type="AlphaFoldDB" id="A0A1C6RC68"/>
<accession>A0A1C6RC68</accession>
<dbReference type="Gene3D" id="3.40.50.720">
    <property type="entry name" value="NAD(P)-binding Rossmann-like Domain"/>
    <property type="match status" value="1"/>
</dbReference>
<proteinExistence type="predicted"/>
<evidence type="ECO:0000259" key="2">
    <source>
        <dbReference type="Pfam" id="PF10727"/>
    </source>
</evidence>
<reference evidence="5" key="1">
    <citation type="submission" date="2016-06" db="EMBL/GenBank/DDBJ databases">
        <authorList>
            <person name="Varghese N."/>
            <person name="Submissions Spin"/>
        </authorList>
    </citation>
    <scope>NUCLEOTIDE SEQUENCE [LARGE SCALE GENOMIC DNA]</scope>
    <source>
        <strain evidence="5">DSM 45431</strain>
    </source>
</reference>
<dbReference type="EMBL" id="FMHV01000002">
    <property type="protein sequence ID" value="SCL14668.1"/>
    <property type="molecule type" value="Genomic_DNA"/>
</dbReference>
<organism evidence="4 5">
    <name type="scientific">Micromonospora rhizosphaerae</name>
    <dbReference type="NCBI Taxonomy" id="568872"/>
    <lineage>
        <taxon>Bacteria</taxon>
        <taxon>Bacillati</taxon>
        <taxon>Actinomycetota</taxon>
        <taxon>Actinomycetes</taxon>
        <taxon>Micromonosporales</taxon>
        <taxon>Micromonosporaceae</taxon>
        <taxon>Micromonospora</taxon>
    </lineage>
</organism>
<keyword evidence="5" id="KW-1185">Reference proteome</keyword>
<gene>
    <name evidence="4" type="ORF">GA0070624_0491</name>
</gene>
<dbReference type="InterPro" id="IPR036291">
    <property type="entry name" value="NAD(P)-bd_dom_sf"/>
</dbReference>
<feature type="compositionally biased region" description="Pro residues" evidence="1">
    <location>
        <begin position="1"/>
        <end position="12"/>
    </location>
</feature>
<feature type="domain" description="Putative oxidoreductase/dehydrogenase Rossmann-like" evidence="2">
    <location>
        <begin position="31"/>
        <end position="151"/>
    </location>
</feature>
<dbReference type="SUPFAM" id="SSF48179">
    <property type="entry name" value="6-phosphogluconate dehydrogenase C-terminal domain-like"/>
    <property type="match status" value="1"/>
</dbReference>
<protein>
    <submittedName>
        <fullName evidence="4">Predicted oxidoreductase, contains short-chain dehydrogenase (SDR) and DUF2520 domains</fullName>
    </submittedName>
</protein>
<dbReference type="OrthoDB" id="8650434at2"/>
<dbReference type="InterPro" id="IPR037108">
    <property type="entry name" value="TM1727-like_C_sf"/>
</dbReference>
<dbReference type="Gene3D" id="1.10.1040.20">
    <property type="entry name" value="ProC-like, C-terminal domain"/>
    <property type="match status" value="1"/>
</dbReference>
<dbReference type="Pfam" id="PF10727">
    <property type="entry name" value="Rossmann-like"/>
    <property type="match status" value="1"/>
</dbReference>
<dbReference type="SUPFAM" id="SSF51735">
    <property type="entry name" value="NAD(P)-binding Rossmann-fold domains"/>
    <property type="match status" value="1"/>
</dbReference>
<feature type="domain" description="DUF2520" evidence="3">
    <location>
        <begin position="170"/>
        <end position="294"/>
    </location>
</feature>
<name>A0A1C6RC68_9ACTN</name>
<evidence type="ECO:0000259" key="3">
    <source>
        <dbReference type="Pfam" id="PF10728"/>
    </source>
</evidence>
<sequence length="325" mass="32470">MSAPLRPRPAAPHGPAAPSGGASAGAPLLFPRTLTVGVIGAGRVGAVLGAALAAAGHRVVAASGASGATKARLALLLPETPNRSATAVARAATDLLIVAVPDDALAGVVAALAEAGALRPGQVVAHTSGAHGLAVLGPAAAVGARPLALHPAMTFTGTPDDLSRLPGISYGVTAPAELRPFAARLVADLGGVPEWVAEADRPLYHAALAHGANHLVTLVNEAADRLRDAGVGQPEKVLAPLLRAALENALRLGDDALTGPVSRGDSGTVRRHLVRLAATAPESVAPYLALARRTADRAIAAGRLRPVDAESLLDVLSGRDREVAA</sequence>
<dbReference type="InterPro" id="IPR018931">
    <property type="entry name" value="DUF2520"/>
</dbReference>
<dbReference type="PANTHER" id="PTHR40459:SF1">
    <property type="entry name" value="CONSERVED HYPOTHETICAL ALANINE AND LEUCINE RICH PROTEIN"/>
    <property type="match status" value="1"/>
</dbReference>
<dbReference type="InterPro" id="IPR008927">
    <property type="entry name" value="6-PGluconate_DH-like_C_sf"/>
</dbReference>
<feature type="region of interest" description="Disordered" evidence="1">
    <location>
        <begin position="1"/>
        <end position="22"/>
    </location>
</feature>
<dbReference type="Proteomes" id="UP000199413">
    <property type="component" value="Unassembled WGS sequence"/>
</dbReference>
<evidence type="ECO:0000313" key="5">
    <source>
        <dbReference type="Proteomes" id="UP000199413"/>
    </source>
</evidence>
<dbReference type="PANTHER" id="PTHR40459">
    <property type="entry name" value="CONSERVED HYPOTHETICAL ALANINE AND LEUCINE RICH PROTEIN"/>
    <property type="match status" value="1"/>
</dbReference>
<dbReference type="STRING" id="568872.GA0070624_0491"/>
<evidence type="ECO:0000256" key="1">
    <source>
        <dbReference type="SAM" id="MobiDB-lite"/>
    </source>
</evidence>
<feature type="compositionally biased region" description="Low complexity" evidence="1">
    <location>
        <begin position="13"/>
        <end position="22"/>
    </location>
</feature>
<dbReference type="RefSeq" id="WP_091336262.1">
    <property type="nucleotide sequence ID" value="NZ_FMHV01000002.1"/>
</dbReference>